<protein>
    <submittedName>
        <fullName evidence="2">Uncharacterized protein</fullName>
    </submittedName>
</protein>
<dbReference type="Proteomes" id="UP001597104">
    <property type="component" value="Unassembled WGS sequence"/>
</dbReference>
<feature type="transmembrane region" description="Helical" evidence="1">
    <location>
        <begin position="125"/>
        <end position="144"/>
    </location>
</feature>
<sequence length="273" mass="30917">MQLKSIIAALPLWGTQLMVAIFFIAGFVNTYMEMWARAFREPQRSAHNRLLHRVLLLVTSIGIGGLLNGMGYFSNQSAMLYHNMGIFILVLALLDEDTNLLEYLLRCVALVVVWLLYFINDFTNLSFVISLTVLVVTLINIRIFRTQIGPHFPQRLIVAVIIAADFWLNLPTHTGGMKTSPEVALGAIIMFFVMKLSTGRQQRRFFANLATAHQANFDELTNTKNFTAYQKDIFTFFGSTRIRQQPLSMAVVALLIILKSLTTNLVIWPAIRS</sequence>
<proteinExistence type="predicted"/>
<evidence type="ECO:0000313" key="3">
    <source>
        <dbReference type="Proteomes" id="UP001597104"/>
    </source>
</evidence>
<dbReference type="EMBL" id="JBHTIO010000042">
    <property type="protein sequence ID" value="MFD0897865.1"/>
    <property type="molecule type" value="Genomic_DNA"/>
</dbReference>
<organism evidence="2 3">
    <name type="scientific">Loigolactobacillus binensis</name>
    <dbReference type="NCBI Taxonomy" id="2559922"/>
    <lineage>
        <taxon>Bacteria</taxon>
        <taxon>Bacillati</taxon>
        <taxon>Bacillota</taxon>
        <taxon>Bacilli</taxon>
        <taxon>Lactobacillales</taxon>
        <taxon>Lactobacillaceae</taxon>
        <taxon>Loigolactobacillus</taxon>
    </lineage>
</organism>
<feature type="transmembrane region" description="Helical" evidence="1">
    <location>
        <begin position="6"/>
        <end position="29"/>
    </location>
</feature>
<keyword evidence="1" id="KW-0812">Transmembrane</keyword>
<keyword evidence="1" id="KW-1133">Transmembrane helix</keyword>
<gene>
    <name evidence="2" type="ORF">ACFQZ7_09040</name>
</gene>
<keyword evidence="3" id="KW-1185">Reference proteome</keyword>
<keyword evidence="1" id="KW-0472">Membrane</keyword>
<name>A0ABW3EDT9_9LACO</name>
<feature type="transmembrane region" description="Helical" evidence="1">
    <location>
        <begin position="50"/>
        <end position="72"/>
    </location>
</feature>
<evidence type="ECO:0000256" key="1">
    <source>
        <dbReference type="SAM" id="Phobius"/>
    </source>
</evidence>
<feature type="transmembrane region" description="Helical" evidence="1">
    <location>
        <begin position="179"/>
        <end position="196"/>
    </location>
</feature>
<feature type="transmembrane region" description="Helical" evidence="1">
    <location>
        <begin position="78"/>
        <end position="94"/>
    </location>
</feature>
<comment type="caution">
    <text evidence="2">The sequence shown here is derived from an EMBL/GenBank/DDBJ whole genome shotgun (WGS) entry which is preliminary data.</text>
</comment>
<feature type="transmembrane region" description="Helical" evidence="1">
    <location>
        <begin position="247"/>
        <end position="271"/>
    </location>
</feature>
<dbReference type="RefSeq" id="WP_137638170.1">
    <property type="nucleotide sequence ID" value="NZ_BJDN01000019.1"/>
</dbReference>
<feature type="transmembrane region" description="Helical" evidence="1">
    <location>
        <begin position="103"/>
        <end position="119"/>
    </location>
</feature>
<accession>A0ABW3EDT9</accession>
<feature type="transmembrane region" description="Helical" evidence="1">
    <location>
        <begin position="156"/>
        <end position="173"/>
    </location>
</feature>
<evidence type="ECO:0000313" key="2">
    <source>
        <dbReference type="EMBL" id="MFD0897865.1"/>
    </source>
</evidence>
<reference evidence="3" key="1">
    <citation type="journal article" date="2019" name="Int. J. Syst. Evol. Microbiol.">
        <title>The Global Catalogue of Microorganisms (GCM) 10K type strain sequencing project: providing services to taxonomists for standard genome sequencing and annotation.</title>
        <authorList>
            <consortium name="The Broad Institute Genomics Platform"/>
            <consortium name="The Broad Institute Genome Sequencing Center for Infectious Disease"/>
            <person name="Wu L."/>
            <person name="Ma J."/>
        </authorList>
    </citation>
    <scope>NUCLEOTIDE SEQUENCE [LARGE SCALE GENOMIC DNA]</scope>
    <source>
        <strain evidence="3">CCM 8925</strain>
    </source>
</reference>